<dbReference type="STRING" id="1458985.BJP34_25070"/>
<reference evidence="3" key="1">
    <citation type="submission" date="2016-10" db="EMBL/GenBank/DDBJ databases">
        <title>Comparative genomics uncovers the prolific and rare metabolic potential of the cyanobacterial genus Moorea.</title>
        <authorList>
            <person name="Leao T."/>
            <person name="Castelao G."/>
            <person name="Korobeynikov A."/>
            <person name="Monroe E.A."/>
            <person name="Podell S."/>
            <person name="Glukhov E."/>
            <person name="Allen E."/>
            <person name="Gerwick W.H."/>
            <person name="Gerwick L."/>
        </authorList>
    </citation>
    <scope>NUCLEOTIDE SEQUENCE [LARGE SCALE GENOMIC DNA]</scope>
    <source>
        <strain evidence="3">PAL-8-15-08-1</strain>
    </source>
</reference>
<evidence type="ECO:0000313" key="2">
    <source>
        <dbReference type="EMBL" id="AOX02278.1"/>
    </source>
</evidence>
<dbReference type="EMBL" id="CP017599">
    <property type="protein sequence ID" value="AOX02278.1"/>
    <property type="molecule type" value="Genomic_DNA"/>
</dbReference>
<organism evidence="2 3">
    <name type="scientific">Moorena producens PAL-8-15-08-1</name>
    <dbReference type="NCBI Taxonomy" id="1458985"/>
    <lineage>
        <taxon>Bacteria</taxon>
        <taxon>Bacillati</taxon>
        <taxon>Cyanobacteriota</taxon>
        <taxon>Cyanophyceae</taxon>
        <taxon>Coleofasciculales</taxon>
        <taxon>Coleofasciculaceae</taxon>
        <taxon>Moorena</taxon>
    </lineage>
</organism>
<protein>
    <submittedName>
        <fullName evidence="2">Uncharacterized protein</fullName>
    </submittedName>
</protein>
<name>A0A1D8TXC2_9CYAN</name>
<gene>
    <name evidence="2" type="ORF">BJP34_25070</name>
</gene>
<evidence type="ECO:0000313" key="3">
    <source>
        <dbReference type="Proteomes" id="UP000177870"/>
    </source>
</evidence>
<proteinExistence type="predicted"/>
<dbReference type="KEGG" id="mpro:BJP34_25070"/>
<feature type="region of interest" description="Disordered" evidence="1">
    <location>
        <begin position="27"/>
        <end position="58"/>
    </location>
</feature>
<dbReference type="Gene3D" id="3.40.50.300">
    <property type="entry name" value="P-loop containing nucleotide triphosphate hydrolases"/>
    <property type="match status" value="1"/>
</dbReference>
<dbReference type="InterPro" id="IPR027417">
    <property type="entry name" value="P-loop_NTPase"/>
</dbReference>
<sequence>MRRLGRVLRKGKHGEKVALLYEVIAEDTSEEETSWRRHGGGVANQGRRRKQPEGAETGKQVEFLPGVISSTIGVAPRRLIPRGSFH</sequence>
<dbReference type="Proteomes" id="UP000177870">
    <property type="component" value="Chromosome"/>
</dbReference>
<dbReference type="AlphaFoldDB" id="A0A1D8TXC2"/>
<evidence type="ECO:0000256" key="1">
    <source>
        <dbReference type="SAM" id="MobiDB-lite"/>
    </source>
</evidence>
<accession>A0A1D8TXC2</accession>